<evidence type="ECO:0000313" key="1">
    <source>
        <dbReference type="EMBL" id="HGB15330.1"/>
    </source>
</evidence>
<name>A0A7C3WIM7_9BACT</name>
<dbReference type="EMBL" id="DTHB01000053">
    <property type="protein sequence ID" value="HGB15330.1"/>
    <property type="molecule type" value="Genomic_DNA"/>
</dbReference>
<comment type="caution">
    <text evidence="1">The sequence shown here is derived from an EMBL/GenBank/DDBJ whole genome shotgun (WGS) entry which is preliminary data.</text>
</comment>
<dbReference type="AlphaFoldDB" id="A0A7C3WIM7"/>
<gene>
    <name evidence="1" type="ORF">ENV62_08865</name>
</gene>
<protein>
    <submittedName>
        <fullName evidence="1">Uncharacterized protein</fullName>
    </submittedName>
</protein>
<accession>A0A7C3WIM7</accession>
<sequence>MEEYVRLELEALERMVLNWKASYLQYATPDGNNDFLVEEFREEITTYMSPYLRRLYQCEYITKKEAQEFMRQCYSHVEDLRRLIQELESPPAQPGFWRKVVGLIKEVRRD</sequence>
<reference evidence="1" key="1">
    <citation type="journal article" date="2020" name="mSystems">
        <title>Genome- and Community-Level Interaction Insights into Carbon Utilization and Element Cycling Functions of Hydrothermarchaeota in Hydrothermal Sediment.</title>
        <authorList>
            <person name="Zhou Z."/>
            <person name="Liu Y."/>
            <person name="Xu W."/>
            <person name="Pan J."/>
            <person name="Luo Z.H."/>
            <person name="Li M."/>
        </authorList>
    </citation>
    <scope>NUCLEOTIDE SEQUENCE [LARGE SCALE GENOMIC DNA]</scope>
    <source>
        <strain evidence="1">SpSt-776</strain>
    </source>
</reference>
<organism evidence="1">
    <name type="scientific">Desulfobacca acetoxidans</name>
    <dbReference type="NCBI Taxonomy" id="60893"/>
    <lineage>
        <taxon>Bacteria</taxon>
        <taxon>Pseudomonadati</taxon>
        <taxon>Thermodesulfobacteriota</taxon>
        <taxon>Desulfobaccia</taxon>
        <taxon>Desulfobaccales</taxon>
        <taxon>Desulfobaccaceae</taxon>
        <taxon>Desulfobacca</taxon>
    </lineage>
</organism>
<proteinExistence type="predicted"/>